<dbReference type="GO" id="GO:0003677">
    <property type="term" value="F:DNA binding"/>
    <property type="evidence" value="ECO:0007669"/>
    <property type="project" value="InterPro"/>
</dbReference>
<dbReference type="EMBL" id="JAOANI010000019">
    <property type="protein sequence ID" value="MCT7359554.1"/>
    <property type="molecule type" value="Genomic_DNA"/>
</dbReference>
<dbReference type="Gene3D" id="1.10.260.40">
    <property type="entry name" value="lambda repressor-like DNA-binding domains"/>
    <property type="match status" value="1"/>
</dbReference>
<evidence type="ECO:0000313" key="3">
    <source>
        <dbReference type="EMBL" id="MCT7359554.1"/>
    </source>
</evidence>
<evidence type="ECO:0000313" key="4">
    <source>
        <dbReference type="Proteomes" id="UP001147830"/>
    </source>
</evidence>
<dbReference type="CDD" id="cd00093">
    <property type="entry name" value="HTH_XRE"/>
    <property type="match status" value="1"/>
</dbReference>
<dbReference type="RefSeq" id="WP_260976420.1">
    <property type="nucleotide sequence ID" value="NZ_JAOANI010000019.1"/>
</dbReference>
<evidence type="ECO:0000256" key="1">
    <source>
        <dbReference type="SAM" id="MobiDB-lite"/>
    </source>
</evidence>
<keyword evidence="4" id="KW-1185">Reference proteome</keyword>
<dbReference type="SUPFAM" id="SSF47413">
    <property type="entry name" value="lambda repressor-like DNA-binding domains"/>
    <property type="match status" value="1"/>
</dbReference>
<name>A0A9X3AS50_9GAMM</name>
<feature type="domain" description="HTH cro/C1-type" evidence="2">
    <location>
        <begin position="24"/>
        <end position="75"/>
    </location>
</feature>
<accession>A0A9X3AS50</accession>
<dbReference type="Proteomes" id="UP001147830">
    <property type="component" value="Unassembled WGS sequence"/>
</dbReference>
<gene>
    <name evidence="3" type="ORF">NYR02_11010</name>
</gene>
<dbReference type="PROSITE" id="PS50943">
    <property type="entry name" value="HTH_CROC1"/>
    <property type="match status" value="1"/>
</dbReference>
<protein>
    <submittedName>
        <fullName evidence="3">Helix-turn-helix domain-containing protein</fullName>
    </submittedName>
</protein>
<comment type="caution">
    <text evidence="3">The sequence shown here is derived from an EMBL/GenBank/DDBJ whole genome shotgun (WGS) entry which is preliminary data.</text>
</comment>
<dbReference type="Pfam" id="PF01381">
    <property type="entry name" value="HTH_3"/>
    <property type="match status" value="1"/>
</dbReference>
<proteinExistence type="predicted"/>
<evidence type="ECO:0000259" key="2">
    <source>
        <dbReference type="PROSITE" id="PS50943"/>
    </source>
</evidence>
<sequence>MPSSSAAYSDLSPAALSELLGERLKLARLNQDLTQAQVAEQAGVSRKVVINAEKGKASLEVFVAVLQALNQVSQLDQFLPPQTLSPLQLAKLQGKRRQRASGLGLDFVQGQQAADTGPAEEGGSW</sequence>
<dbReference type="SMART" id="SM00530">
    <property type="entry name" value="HTH_XRE"/>
    <property type="match status" value="1"/>
</dbReference>
<reference evidence="3" key="2">
    <citation type="submission" date="2022-08" db="EMBL/GenBank/DDBJ databases">
        <authorList>
            <person name="Dong C."/>
        </authorList>
    </citation>
    <scope>NUCLEOTIDE SEQUENCE</scope>
    <source>
        <strain evidence="3">59MF3M-4</strain>
    </source>
</reference>
<feature type="region of interest" description="Disordered" evidence="1">
    <location>
        <begin position="103"/>
        <end position="125"/>
    </location>
</feature>
<dbReference type="AlphaFoldDB" id="A0A9X3AS50"/>
<dbReference type="InterPro" id="IPR010982">
    <property type="entry name" value="Lambda_DNA-bd_dom_sf"/>
</dbReference>
<dbReference type="InterPro" id="IPR001387">
    <property type="entry name" value="Cro/C1-type_HTH"/>
</dbReference>
<reference evidence="3" key="1">
    <citation type="journal article" date="2022" name="Front. Microbiol.">
        <title>Genome-based taxonomic rearrangement of Oceanobacter-related bacteria including the description of Thalassolituus hydrocarbonoclasticus sp. nov. and Thalassolituus pacificus sp. nov. and emended description of the genus Thalassolituus.</title>
        <authorList>
            <person name="Dong C."/>
            <person name="Wei L."/>
            <person name="Wang J."/>
            <person name="Lai Q."/>
            <person name="Huang Z."/>
            <person name="Shao Z."/>
        </authorList>
    </citation>
    <scope>NUCLEOTIDE SEQUENCE</scope>
    <source>
        <strain evidence="3">59MF3M-4</strain>
    </source>
</reference>
<organism evidence="3 4">
    <name type="scientific">Thalassolituus pacificus</name>
    <dbReference type="NCBI Taxonomy" id="2975440"/>
    <lineage>
        <taxon>Bacteria</taxon>
        <taxon>Pseudomonadati</taxon>
        <taxon>Pseudomonadota</taxon>
        <taxon>Gammaproteobacteria</taxon>
        <taxon>Oceanospirillales</taxon>
        <taxon>Oceanospirillaceae</taxon>
        <taxon>Thalassolituus</taxon>
    </lineage>
</organism>